<dbReference type="PANTHER" id="PTHR13246:SF1">
    <property type="entry name" value="CYTOSOLIC ENDO-BETA-N-ACETYLGLUCOSAMINIDASE"/>
    <property type="match status" value="1"/>
</dbReference>
<evidence type="ECO:0000259" key="1">
    <source>
        <dbReference type="Pfam" id="PF03644"/>
    </source>
</evidence>
<sequence length="761" mass="85377">MPILGSVIPEQVDPLYFKSLEELDTWFTVPRHDYDSVLPYRPRSSPPSTQGKLLVCHDYKGGYTESPHSMGYTFNFWSICDIFYYLESFSHHRVTIPPPGWITAAHRQGVKILGTLIFEPGAEEDCLRLLVGKLPKNSHSHSRPPTTTILPLSPHYARLLAELAKQRGFDGYLLNFECPLRGGVEQTRTLAAWITLLRKELVERVGGYVEVSWYDSVVYTGQLAWQDRLNSFNLPFFLSSSSIFTNYTWYNHYPSLTAQYFLTLDQSLIKNPNEPNPKTLQDIYVGVDIWGRGSHGNGGFGAHKALTHISPPPTGLGLSVAIFGQAWTWESSQDSPDFTWDTWWDSDRILWTGVRDDEEEKESVKVRVPECLMKKGERECGGEHVGGFVPVKAFFEGMVGVVGVGVPFHTSFCVGVGRRWFVEGKEVFLSSMGGWTDVDKQTSVGDLVWPRPGVEWVEEEGGRLPSVRAKIEMENAWNGGSCLRFDMCDDEGEQEQVYRCVRVPVQSLRVTAGRTYEAVAIYKVDGEIPFDVDVSLSMKGMDTETETETKFQVTPTAENDTQLERGWMKLAVRFSLALESETETDISIGLTFAIVTEDPTQPLKLPVLLGQIDAFPSSPSPSPSVPMILWADYTPTSTSTSELSGGTLSFEVAASLPYQPTRLITSPEDPVPAWDTLSQTGWFPELLYANVYAEDEGEKVWIGTTTYGFGGRKRVFDVRWENVPRREGKGKKMRVWVQGVLESGEVMGWERCAYVDVDVGV</sequence>
<protein>
    <recommendedName>
        <fullName evidence="1">Cytosolic endo-beta-N-acetylglucosaminidase TIM barrel domain-containing protein</fullName>
    </recommendedName>
</protein>
<keyword evidence="3" id="KW-1185">Reference proteome</keyword>
<dbReference type="Gene3D" id="2.60.120.260">
    <property type="entry name" value="Galactose-binding domain-like"/>
    <property type="match status" value="1"/>
</dbReference>
<evidence type="ECO:0000313" key="2">
    <source>
        <dbReference type="EMBL" id="KAL0067824.1"/>
    </source>
</evidence>
<reference evidence="2 3" key="1">
    <citation type="submission" date="2024-05" db="EMBL/GenBank/DDBJ databases">
        <title>A draft genome resource for the thread blight pathogen Marasmius tenuissimus strain MS-2.</title>
        <authorList>
            <person name="Yulfo-Soto G.E."/>
            <person name="Baruah I.K."/>
            <person name="Amoako-Attah I."/>
            <person name="Bukari Y."/>
            <person name="Meinhardt L.W."/>
            <person name="Bailey B.A."/>
            <person name="Cohen S.P."/>
        </authorList>
    </citation>
    <scope>NUCLEOTIDE SEQUENCE [LARGE SCALE GENOMIC DNA]</scope>
    <source>
        <strain evidence="2 3">MS-2</strain>
    </source>
</reference>
<accession>A0ABR3A4A4</accession>
<evidence type="ECO:0000313" key="3">
    <source>
        <dbReference type="Proteomes" id="UP001437256"/>
    </source>
</evidence>
<dbReference type="Proteomes" id="UP001437256">
    <property type="component" value="Unassembled WGS sequence"/>
</dbReference>
<dbReference type="InterPro" id="IPR005201">
    <property type="entry name" value="TIM_ENGase"/>
</dbReference>
<dbReference type="Gene3D" id="3.20.20.80">
    <property type="entry name" value="Glycosidases"/>
    <property type="match status" value="1"/>
</dbReference>
<comment type="caution">
    <text evidence="2">The sequence shown here is derived from an EMBL/GenBank/DDBJ whole genome shotgun (WGS) entry which is preliminary data.</text>
</comment>
<gene>
    <name evidence="2" type="ORF">AAF712_004992</name>
</gene>
<dbReference type="Pfam" id="PF03644">
    <property type="entry name" value="Glyco_hydro_85"/>
    <property type="match status" value="1"/>
</dbReference>
<dbReference type="EMBL" id="JBBXMP010000022">
    <property type="protein sequence ID" value="KAL0067824.1"/>
    <property type="molecule type" value="Genomic_DNA"/>
</dbReference>
<proteinExistence type="predicted"/>
<organism evidence="2 3">
    <name type="scientific">Marasmius tenuissimus</name>
    <dbReference type="NCBI Taxonomy" id="585030"/>
    <lineage>
        <taxon>Eukaryota</taxon>
        <taxon>Fungi</taxon>
        <taxon>Dikarya</taxon>
        <taxon>Basidiomycota</taxon>
        <taxon>Agaricomycotina</taxon>
        <taxon>Agaricomycetes</taxon>
        <taxon>Agaricomycetidae</taxon>
        <taxon>Agaricales</taxon>
        <taxon>Marasmiineae</taxon>
        <taxon>Marasmiaceae</taxon>
        <taxon>Marasmius</taxon>
    </lineage>
</organism>
<dbReference type="PANTHER" id="PTHR13246">
    <property type="entry name" value="ENDO BETA N-ACETYLGLUCOSAMINIDASE"/>
    <property type="match status" value="1"/>
</dbReference>
<dbReference type="InterPro" id="IPR032979">
    <property type="entry name" value="ENGase"/>
</dbReference>
<name>A0ABR3A4A4_9AGAR</name>
<feature type="domain" description="Cytosolic endo-beta-N-acetylglucosaminidase TIM barrel" evidence="1">
    <location>
        <begin position="65"/>
        <end position="420"/>
    </location>
</feature>